<dbReference type="InterPro" id="IPR036691">
    <property type="entry name" value="Endo/exonu/phosph_ase_sf"/>
</dbReference>
<dbReference type="InterPro" id="IPR000477">
    <property type="entry name" value="RT_dom"/>
</dbReference>
<protein>
    <submittedName>
        <fullName evidence="2">Craniofacial development protein 2</fullName>
    </submittedName>
</protein>
<reference evidence="2" key="1">
    <citation type="submission" date="2021-05" db="EMBL/GenBank/DDBJ databases">
        <authorList>
            <person name="Alioto T."/>
            <person name="Alioto T."/>
            <person name="Gomez Garrido J."/>
        </authorList>
    </citation>
    <scope>NUCLEOTIDE SEQUENCE</scope>
</reference>
<feature type="domain" description="Reverse transcriptase" evidence="1">
    <location>
        <begin position="528"/>
        <end position="801"/>
    </location>
</feature>
<dbReference type="InterPro" id="IPR043502">
    <property type="entry name" value="DNA/RNA_pol_sf"/>
</dbReference>
<accession>A0A8D8RUN5</accession>
<proteinExistence type="predicted"/>
<dbReference type="PROSITE" id="PS50878">
    <property type="entry name" value="RT_POL"/>
    <property type="match status" value="1"/>
</dbReference>
<dbReference type="SUPFAM" id="SSF56219">
    <property type="entry name" value="DNase I-like"/>
    <property type="match status" value="1"/>
</dbReference>
<dbReference type="Pfam" id="PF00078">
    <property type="entry name" value="RVT_1"/>
    <property type="match status" value="1"/>
</dbReference>
<organism evidence="2">
    <name type="scientific">Cacopsylla melanoneura</name>
    <dbReference type="NCBI Taxonomy" id="428564"/>
    <lineage>
        <taxon>Eukaryota</taxon>
        <taxon>Metazoa</taxon>
        <taxon>Ecdysozoa</taxon>
        <taxon>Arthropoda</taxon>
        <taxon>Hexapoda</taxon>
        <taxon>Insecta</taxon>
        <taxon>Pterygota</taxon>
        <taxon>Neoptera</taxon>
        <taxon>Paraneoptera</taxon>
        <taxon>Hemiptera</taxon>
        <taxon>Sternorrhyncha</taxon>
        <taxon>Psylloidea</taxon>
        <taxon>Psyllidae</taxon>
        <taxon>Psyllinae</taxon>
        <taxon>Cacopsylla</taxon>
    </lineage>
</organism>
<dbReference type="CDD" id="cd09076">
    <property type="entry name" value="L1-EN"/>
    <property type="match status" value="1"/>
</dbReference>
<dbReference type="PANTHER" id="PTHR47027:SF8">
    <property type="entry name" value="RIBONUCLEASE H"/>
    <property type="match status" value="1"/>
</dbReference>
<evidence type="ECO:0000313" key="2">
    <source>
        <dbReference type="EMBL" id="CAG6658013.1"/>
    </source>
</evidence>
<evidence type="ECO:0000259" key="1">
    <source>
        <dbReference type="PROSITE" id="PS50878"/>
    </source>
</evidence>
<dbReference type="EMBL" id="HBUF01190372">
    <property type="protein sequence ID" value="CAG6658013.1"/>
    <property type="molecule type" value="Transcribed_RNA"/>
</dbReference>
<dbReference type="GO" id="GO:0003824">
    <property type="term" value="F:catalytic activity"/>
    <property type="evidence" value="ECO:0007669"/>
    <property type="project" value="InterPro"/>
</dbReference>
<dbReference type="GO" id="GO:0071897">
    <property type="term" value="P:DNA biosynthetic process"/>
    <property type="evidence" value="ECO:0007669"/>
    <property type="project" value="UniProtKB-ARBA"/>
</dbReference>
<dbReference type="Gene3D" id="3.30.70.270">
    <property type="match status" value="1"/>
</dbReference>
<name>A0A8D8RUN5_9HEMI</name>
<dbReference type="AlphaFoldDB" id="A0A8D8RUN5"/>
<dbReference type="PANTHER" id="PTHR47027">
    <property type="entry name" value="REVERSE TRANSCRIPTASE DOMAIN-CONTAINING PROTEIN"/>
    <property type="match status" value="1"/>
</dbReference>
<dbReference type="Pfam" id="PF03372">
    <property type="entry name" value="Exo_endo_phos"/>
    <property type="match status" value="1"/>
</dbReference>
<dbReference type="SUPFAM" id="SSF56672">
    <property type="entry name" value="DNA/RNA polymerases"/>
    <property type="match status" value="1"/>
</dbReference>
<dbReference type="InterPro" id="IPR043128">
    <property type="entry name" value="Rev_trsase/Diguanyl_cyclase"/>
</dbReference>
<dbReference type="InterPro" id="IPR005135">
    <property type="entry name" value="Endo/exonuclease/phosphatase"/>
</dbReference>
<dbReference type="Gene3D" id="3.60.10.10">
    <property type="entry name" value="Endonuclease/exonuclease/phosphatase"/>
    <property type="match status" value="1"/>
</dbReference>
<sequence>MTPNNLASDELMLCVLEENQQQKRKNNCKKSQYKIGTWNVRGMNELGKTENIVNEMKNMDIDILGISETFLKNSGDYVSTLPNNDKFRVIYSGGTKSRKGVGFILNQRTMNTVETIHRESERVIAIKIKAQPVDLFIIEAYAPTSDAAEEEVDEFYESVKNVINKKKSRDILLLIGDFNSKVGKQRRGDTMGPYGTGKINDRGENFINFCIENDLVITNTWFEQKETARYTWTAPGGRLRNKIDYVCINKRYRNTITNSKSRPGADCGSDHVPVVANLQVRLKKVDRKNTKTRWDLQKCKNQDTKEKFTTTFIKEVENNANQSDLWTNCRDALKRAAETSIGKSRPTAKQKWMSQDILDQMEVRKELKRVSTIDSTRLEEYNFMKRKIQAMCRKAKEDFLNKECEEAERLEKINTNKFHNKIKSLTKTESKISDVLVDENGVELDEDCQILERWKRYCETLYDDSERPVLNPTIVREEDIPKFTELEIQNVIKGLNNNKATGPDEIPAEFLKTLNEHGITYITNLINDIYKTGIIPEDFVESTFIPLPKKNKAKNCCDFRTISLISHSSKVLLALIRERIAHTIERNLTDTQMGFRQGKGCRDGITALRVILENSMEVNKNVFLAFVDFEKAFDNIKHQQLKEILEEINTPKAELRLIENMYWNQKGRVQTKHGKSEPFLVKKGVRQGCIISPALFNIYVEKIIEEAIGNEKDGFKINGSVTNNLRYADDTLIIANSERELEVLLKKLDRSCKNYGMKINLKKTKIMTVSKAENPQLNTSITLGTETLEDVQKYPYLGAEITNDARCLTEIKKRIGIELEAQRDSQKKHQYEDQTTDNQYLCKFHPHVRL</sequence>
<dbReference type="CDD" id="cd01650">
    <property type="entry name" value="RT_nLTR_like"/>
    <property type="match status" value="1"/>
</dbReference>